<evidence type="ECO:0000313" key="1">
    <source>
        <dbReference type="EMBL" id="DAE11335.1"/>
    </source>
</evidence>
<organism evidence="1">
    <name type="scientific">Myoviridae sp. ctq9w2</name>
    <dbReference type="NCBI Taxonomy" id="2825177"/>
    <lineage>
        <taxon>Viruses</taxon>
        <taxon>Duplodnaviria</taxon>
        <taxon>Heunggongvirae</taxon>
        <taxon>Uroviricota</taxon>
        <taxon>Caudoviricetes</taxon>
    </lineage>
</organism>
<proteinExistence type="predicted"/>
<sequence>MAEKEQLTVTDAGTAMRGLLELVLKYPDYPEGFAADNSTVKCNDINPDRSIGLFSLQGAVYLEKYVSGSYEAQVPFRMAYRCSPDTNTANIDAQDLLDKLAAWMEQSRIGFQDNHIQMESINRTSPVGCVEKNGKCITYAINMQLKYFYKK</sequence>
<name>A0A8S5PWC8_9CAUD</name>
<reference evidence="1" key="1">
    <citation type="journal article" date="2021" name="Proc. Natl. Acad. Sci. U.S.A.">
        <title>A Catalog of Tens of Thousands of Viruses from Human Metagenomes Reveals Hidden Associations with Chronic Diseases.</title>
        <authorList>
            <person name="Tisza M.J."/>
            <person name="Buck C.B."/>
        </authorList>
    </citation>
    <scope>NUCLEOTIDE SEQUENCE</scope>
    <source>
        <strain evidence="1">Ctq9w2</strain>
    </source>
</reference>
<protein>
    <submittedName>
        <fullName evidence="1">Minor capsid protein from bacteriophage</fullName>
    </submittedName>
</protein>
<accession>A0A8S5PWC8</accession>
<dbReference type="EMBL" id="BK015530">
    <property type="protein sequence ID" value="DAE11335.1"/>
    <property type="molecule type" value="Genomic_DNA"/>
</dbReference>